<reference evidence="1 2" key="1">
    <citation type="submission" date="2015-12" db="EMBL/GenBank/DDBJ databases">
        <title>The genome of Folsomia candida.</title>
        <authorList>
            <person name="Faddeeva A."/>
            <person name="Derks M.F."/>
            <person name="Anvar Y."/>
            <person name="Smit S."/>
            <person name="Van Straalen N."/>
            <person name="Roelofs D."/>
        </authorList>
    </citation>
    <scope>NUCLEOTIDE SEQUENCE [LARGE SCALE GENOMIC DNA]</scope>
    <source>
        <strain evidence="1 2">VU population</strain>
        <tissue evidence="1">Whole body</tissue>
    </source>
</reference>
<dbReference type="SUPFAM" id="SSF81631">
    <property type="entry name" value="PAP/OAS1 substrate-binding domain"/>
    <property type="match status" value="1"/>
</dbReference>
<accession>A0A226CWE3</accession>
<evidence type="ECO:0000313" key="2">
    <source>
        <dbReference type="Proteomes" id="UP000198287"/>
    </source>
</evidence>
<evidence type="ECO:0000313" key="1">
    <source>
        <dbReference type="EMBL" id="OXA37070.1"/>
    </source>
</evidence>
<gene>
    <name evidence="1" type="ORF">Fcan01_28170</name>
</gene>
<sequence length="411" mass="47672">MEMVKEFFHYYAKLDFEKDFVCTNTLQIVSKTALRAGSTPKPHEEEGVLKYLKWFRTKPKNEKSLFDNIPTSFCIQNPLCLNLNLGRGVRKEIITHFQHVCSTTYKHMEGKPPVISFWDILFPIPSTLMTRILPKNYIPVQDLQNIVTEVYTSLKKSSPHETCGWLGLRIKPPKNFVYQFVFSMNELNITQVFGFWMLFRKLEVFWGTVVDDFLETFLQKCFNTVVTQRDQNTVEDKRSNPPRKSRKYVEILFAKTNPDTLQCAPDKFRSVNMLSKLRVLKSLEKLAQPIVGFMTCTILKCTCSTPIKLERETNAGQFLTPPAKRMAVENSLDGMCESFHQTENTGDEPLHFEIFVKMESHLGYALPIIEVVFRSVDDKEMKRIHVLTEAISQNFPTYAMERLRSLLLCEG</sequence>
<dbReference type="AlphaFoldDB" id="A0A226CWE3"/>
<protein>
    <submittedName>
        <fullName evidence="1">Uncharacterized protein</fullName>
    </submittedName>
</protein>
<proteinExistence type="predicted"/>
<dbReference type="Proteomes" id="UP000198287">
    <property type="component" value="Unassembled WGS sequence"/>
</dbReference>
<keyword evidence="2" id="KW-1185">Reference proteome</keyword>
<organism evidence="1 2">
    <name type="scientific">Folsomia candida</name>
    <name type="common">Springtail</name>
    <dbReference type="NCBI Taxonomy" id="158441"/>
    <lineage>
        <taxon>Eukaryota</taxon>
        <taxon>Metazoa</taxon>
        <taxon>Ecdysozoa</taxon>
        <taxon>Arthropoda</taxon>
        <taxon>Hexapoda</taxon>
        <taxon>Collembola</taxon>
        <taxon>Entomobryomorpha</taxon>
        <taxon>Isotomoidea</taxon>
        <taxon>Isotomidae</taxon>
        <taxon>Proisotominae</taxon>
        <taxon>Folsomia</taxon>
    </lineage>
</organism>
<name>A0A226CWE3_FOLCA</name>
<comment type="caution">
    <text evidence="1">The sequence shown here is derived from an EMBL/GenBank/DDBJ whole genome shotgun (WGS) entry which is preliminary data.</text>
</comment>
<dbReference type="Gene3D" id="1.10.1410.10">
    <property type="match status" value="1"/>
</dbReference>
<dbReference type="EMBL" id="LNIX01000065">
    <property type="protein sequence ID" value="OXA37070.1"/>
    <property type="molecule type" value="Genomic_DNA"/>
</dbReference>